<protein>
    <submittedName>
        <fullName evidence="2">TIGR03086 family metal-binding protein</fullName>
    </submittedName>
</protein>
<dbReference type="Pfam" id="PF11716">
    <property type="entry name" value="MDMPI_N"/>
    <property type="match status" value="1"/>
</dbReference>
<evidence type="ECO:0000259" key="1">
    <source>
        <dbReference type="Pfam" id="PF11716"/>
    </source>
</evidence>
<dbReference type="AlphaFoldDB" id="A0A9X1NIE2"/>
<dbReference type="InterPro" id="IPR017520">
    <property type="entry name" value="CHP03086"/>
</dbReference>
<accession>A0A9X1NIE2</accession>
<name>A0A9X1NIE2_9ACTN</name>
<dbReference type="InterPro" id="IPR017517">
    <property type="entry name" value="Maleyloyr_isom"/>
</dbReference>
<dbReference type="Gene3D" id="1.20.120.450">
    <property type="entry name" value="dinb family like domain"/>
    <property type="match status" value="1"/>
</dbReference>
<feature type="domain" description="Mycothiol-dependent maleylpyruvate isomerase metal-binding" evidence="1">
    <location>
        <begin position="11"/>
        <end position="129"/>
    </location>
</feature>
<keyword evidence="3" id="KW-1185">Reference proteome</keyword>
<evidence type="ECO:0000313" key="2">
    <source>
        <dbReference type="EMBL" id="MCD5314399.1"/>
    </source>
</evidence>
<reference evidence="2" key="1">
    <citation type="submission" date="2021-11" db="EMBL/GenBank/DDBJ databases">
        <title>Streptomyces corallinus and Kineosporia corallina sp. nov., two new coral-derived marine actinobacteria.</title>
        <authorList>
            <person name="Buangrab K."/>
            <person name="Sutthacheep M."/>
            <person name="Yeemin T."/>
            <person name="Harunari E."/>
            <person name="Igarashi Y."/>
            <person name="Sripreechasak P."/>
            <person name="Kanchanasin P."/>
            <person name="Tanasupawat S."/>
            <person name="Phongsopitanun W."/>
        </authorList>
    </citation>
    <scope>NUCLEOTIDE SEQUENCE</scope>
    <source>
        <strain evidence="2">JCM 31032</strain>
    </source>
</reference>
<proteinExistence type="predicted"/>
<dbReference type="RefSeq" id="WP_231446876.1">
    <property type="nucleotide sequence ID" value="NZ_JAJOMB010000016.1"/>
</dbReference>
<dbReference type="EMBL" id="JAJOMB010000016">
    <property type="protein sequence ID" value="MCD5314399.1"/>
    <property type="molecule type" value="Genomic_DNA"/>
</dbReference>
<organism evidence="2 3">
    <name type="scientific">Kineosporia babensis</name>
    <dbReference type="NCBI Taxonomy" id="499548"/>
    <lineage>
        <taxon>Bacteria</taxon>
        <taxon>Bacillati</taxon>
        <taxon>Actinomycetota</taxon>
        <taxon>Actinomycetes</taxon>
        <taxon>Kineosporiales</taxon>
        <taxon>Kineosporiaceae</taxon>
        <taxon>Kineosporia</taxon>
    </lineage>
</organism>
<dbReference type="InterPro" id="IPR034660">
    <property type="entry name" value="DinB/YfiT-like"/>
</dbReference>
<dbReference type="NCBIfam" id="TIGR03083">
    <property type="entry name" value="maleylpyruvate isomerase family mycothiol-dependent enzyme"/>
    <property type="match status" value="1"/>
</dbReference>
<sequence>MTDFQRLIPLAIERFGARVHGVRDGQWDDKSTCTEWTVRELTNHLVGEHLWAPHLLARETLENVGTRYDGDLVGADPSGAWDAAAAGSAQAWSGADLAGRAQFSFGEAPLSEYATQMLLDLTVHQWDLARSTGQDEALDPEAVAVSLEYARTNVEKWRDFGITAAPVPTDSTDLAVQLICLTGRQV</sequence>
<gene>
    <name evidence="2" type="ORF">LR394_26180</name>
</gene>
<dbReference type="InterPro" id="IPR024344">
    <property type="entry name" value="MDMPI_metal-binding"/>
</dbReference>
<dbReference type="GO" id="GO:0046872">
    <property type="term" value="F:metal ion binding"/>
    <property type="evidence" value="ECO:0007669"/>
    <property type="project" value="InterPro"/>
</dbReference>
<dbReference type="Proteomes" id="UP001138997">
    <property type="component" value="Unassembled WGS sequence"/>
</dbReference>
<comment type="caution">
    <text evidence="2">The sequence shown here is derived from an EMBL/GenBank/DDBJ whole genome shotgun (WGS) entry which is preliminary data.</text>
</comment>
<dbReference type="NCBIfam" id="TIGR03086">
    <property type="entry name" value="TIGR03086 family metal-binding protein"/>
    <property type="match status" value="1"/>
</dbReference>
<dbReference type="SUPFAM" id="SSF109854">
    <property type="entry name" value="DinB/YfiT-like putative metalloenzymes"/>
    <property type="match status" value="1"/>
</dbReference>
<evidence type="ECO:0000313" key="3">
    <source>
        <dbReference type="Proteomes" id="UP001138997"/>
    </source>
</evidence>